<comment type="caution">
    <text evidence="1">The sequence shown here is derived from an EMBL/GenBank/DDBJ whole genome shotgun (WGS) entry which is preliminary data.</text>
</comment>
<sequence>RSNRAALCRCEHGRGISLNSGKFCLDRGVHFTLRLPVIRGLLAMLYLLLAGRGESDSEILLCNYQQRLAKTLGIVALRNRLVHHCGSAAGT</sequence>
<evidence type="ECO:0000313" key="1">
    <source>
        <dbReference type="EMBL" id="TDN95387.1"/>
    </source>
</evidence>
<proteinExistence type="predicted"/>
<reference evidence="1 2" key="1">
    <citation type="submission" date="2019-03" db="EMBL/GenBank/DDBJ databases">
        <title>Freshwater and sediment microbial communities from various areas in North America, analyzing microbe dynamics in response to fracking.</title>
        <authorList>
            <person name="Lamendella R."/>
        </authorList>
    </citation>
    <scope>NUCLEOTIDE SEQUENCE [LARGE SCALE GENOMIC DNA]</scope>
    <source>
        <strain evidence="1 2">1_TX</strain>
    </source>
</reference>
<dbReference type="Proteomes" id="UP000295150">
    <property type="component" value="Unassembled WGS sequence"/>
</dbReference>
<organism evidence="1 2">
    <name type="scientific">Halomonas ventosae</name>
    <dbReference type="NCBI Taxonomy" id="229007"/>
    <lineage>
        <taxon>Bacteria</taxon>
        <taxon>Pseudomonadati</taxon>
        <taxon>Pseudomonadota</taxon>
        <taxon>Gammaproteobacteria</taxon>
        <taxon>Oceanospirillales</taxon>
        <taxon>Halomonadaceae</taxon>
        <taxon>Halomonas</taxon>
    </lineage>
</organism>
<protein>
    <submittedName>
        <fullName evidence="1">Uncharacterized protein</fullName>
    </submittedName>
</protein>
<evidence type="ECO:0000313" key="2">
    <source>
        <dbReference type="Proteomes" id="UP000295150"/>
    </source>
</evidence>
<dbReference type="AlphaFoldDB" id="A0A4R6GKE3"/>
<keyword evidence="2" id="KW-1185">Reference proteome</keyword>
<accession>A0A4R6GKE3</accession>
<dbReference type="RefSeq" id="WP_208107453.1">
    <property type="nucleotide sequence ID" value="NZ_SNWH01000046.1"/>
</dbReference>
<feature type="non-terminal residue" evidence="1">
    <location>
        <position position="1"/>
    </location>
</feature>
<name>A0A4R6GKE3_9GAMM</name>
<dbReference type="EMBL" id="SNWH01000046">
    <property type="protein sequence ID" value="TDN95387.1"/>
    <property type="molecule type" value="Genomic_DNA"/>
</dbReference>
<gene>
    <name evidence="1" type="ORF">DFO68_1461</name>
</gene>